<dbReference type="InParanoid" id="A0A136IL31"/>
<organism evidence="4 5">
    <name type="scientific">Microdochium bolleyi</name>
    <dbReference type="NCBI Taxonomy" id="196109"/>
    <lineage>
        <taxon>Eukaryota</taxon>
        <taxon>Fungi</taxon>
        <taxon>Dikarya</taxon>
        <taxon>Ascomycota</taxon>
        <taxon>Pezizomycotina</taxon>
        <taxon>Sordariomycetes</taxon>
        <taxon>Xylariomycetidae</taxon>
        <taxon>Xylariales</taxon>
        <taxon>Microdochiaceae</taxon>
        <taxon>Microdochium</taxon>
    </lineage>
</organism>
<feature type="chain" id="PRO_5013435734" evidence="2">
    <location>
        <begin position="20"/>
        <end position="190"/>
    </location>
</feature>
<evidence type="ECO:0000313" key="5">
    <source>
        <dbReference type="Proteomes" id="UP000070501"/>
    </source>
</evidence>
<feature type="domain" description="Lipocalin/cytosolic fatty-acid binding" evidence="3">
    <location>
        <begin position="41"/>
        <end position="183"/>
    </location>
</feature>
<dbReference type="PANTHER" id="PTHR10612">
    <property type="entry name" value="APOLIPOPROTEIN D"/>
    <property type="match status" value="1"/>
</dbReference>
<keyword evidence="2" id="KW-0732">Signal</keyword>
<evidence type="ECO:0000313" key="4">
    <source>
        <dbReference type="EMBL" id="KXJ85329.1"/>
    </source>
</evidence>
<dbReference type="STRING" id="196109.A0A136IL31"/>
<keyword evidence="5" id="KW-1185">Reference proteome</keyword>
<dbReference type="OrthoDB" id="565904at2759"/>
<sequence>MHFPLLVAGIVASASAACASNVVPSLWDGECYYPTADIGFDLDSYLGGRWFQVAGTIAPFTANCKCIFAQYSLDNDGNVAVNNTCEAAGRAVNILGTAKPANSTYGASGVLRVQFPGSPPPECPGPNYIVQDYTGEIAIVQASNFSTLFVLSRKQHLEEAVLDAWIERAGRLGSNLDKVVKTDQSDCAFV</sequence>
<feature type="signal peptide" evidence="2">
    <location>
        <begin position="1"/>
        <end position="19"/>
    </location>
</feature>
<dbReference type="PIRSF" id="PIRSF036893">
    <property type="entry name" value="Lipocalin_ApoD"/>
    <property type="match status" value="1"/>
</dbReference>
<dbReference type="GO" id="GO:0000302">
    <property type="term" value="P:response to reactive oxygen species"/>
    <property type="evidence" value="ECO:0007669"/>
    <property type="project" value="TreeGrafter"/>
</dbReference>
<dbReference type="Proteomes" id="UP000070501">
    <property type="component" value="Unassembled WGS sequence"/>
</dbReference>
<gene>
    <name evidence="4" type="ORF">Micbo1qcDRAFT_210060</name>
</gene>
<dbReference type="AlphaFoldDB" id="A0A136IL31"/>
<dbReference type="InterPro" id="IPR047202">
    <property type="entry name" value="Lipocalin_Blc-like_dom"/>
</dbReference>
<accession>A0A136IL31</accession>
<reference evidence="5" key="1">
    <citation type="submission" date="2016-02" db="EMBL/GenBank/DDBJ databases">
        <title>Draft genome sequence of Microdochium bolleyi, a fungal endophyte of beachgrass.</title>
        <authorList>
            <consortium name="DOE Joint Genome Institute"/>
            <person name="David A.S."/>
            <person name="May G."/>
            <person name="Haridas S."/>
            <person name="Lim J."/>
            <person name="Wang M."/>
            <person name="Labutti K."/>
            <person name="Lipzen A."/>
            <person name="Barry K."/>
            <person name="Grigoriev I.V."/>
        </authorList>
    </citation>
    <scope>NUCLEOTIDE SEQUENCE [LARGE SCALE GENOMIC DNA]</scope>
    <source>
        <strain evidence="5">J235TASD1</strain>
    </source>
</reference>
<dbReference type="GO" id="GO:0006629">
    <property type="term" value="P:lipid metabolic process"/>
    <property type="evidence" value="ECO:0007669"/>
    <property type="project" value="TreeGrafter"/>
</dbReference>
<dbReference type="GO" id="GO:0005737">
    <property type="term" value="C:cytoplasm"/>
    <property type="evidence" value="ECO:0007669"/>
    <property type="project" value="TreeGrafter"/>
</dbReference>
<proteinExistence type="inferred from homology"/>
<comment type="similarity">
    <text evidence="1 2">Belongs to the calycin superfamily. Lipocalin family.</text>
</comment>
<dbReference type="CDD" id="cd19438">
    <property type="entry name" value="lipocalin_Blc-like"/>
    <property type="match status" value="1"/>
</dbReference>
<dbReference type="InterPro" id="IPR012674">
    <property type="entry name" value="Calycin"/>
</dbReference>
<dbReference type="Pfam" id="PF08212">
    <property type="entry name" value="Lipocalin_2"/>
    <property type="match status" value="1"/>
</dbReference>
<evidence type="ECO:0000259" key="3">
    <source>
        <dbReference type="Pfam" id="PF08212"/>
    </source>
</evidence>
<evidence type="ECO:0000256" key="2">
    <source>
        <dbReference type="PIRNR" id="PIRNR036893"/>
    </source>
</evidence>
<dbReference type="EMBL" id="KQ964285">
    <property type="protein sequence ID" value="KXJ85329.1"/>
    <property type="molecule type" value="Genomic_DNA"/>
</dbReference>
<name>A0A136IL31_9PEZI</name>
<protein>
    <submittedName>
        <fullName evidence="4">Calycin-like protein</fullName>
    </submittedName>
</protein>
<dbReference type="PANTHER" id="PTHR10612:SF34">
    <property type="entry name" value="APOLIPOPROTEIN D"/>
    <property type="match status" value="1"/>
</dbReference>
<evidence type="ECO:0000256" key="1">
    <source>
        <dbReference type="ARBA" id="ARBA00006889"/>
    </source>
</evidence>
<dbReference type="InterPro" id="IPR000566">
    <property type="entry name" value="Lipocln_cytosolic_FA-bd_dom"/>
</dbReference>
<dbReference type="InterPro" id="IPR022271">
    <property type="entry name" value="Lipocalin_ApoD"/>
</dbReference>
<dbReference type="SUPFAM" id="SSF50814">
    <property type="entry name" value="Lipocalins"/>
    <property type="match status" value="1"/>
</dbReference>
<dbReference type="Gene3D" id="2.40.128.20">
    <property type="match status" value="1"/>
</dbReference>